<keyword evidence="3" id="KW-1185">Reference proteome</keyword>
<protein>
    <submittedName>
        <fullName evidence="2">Insulinase family protein</fullName>
    </submittedName>
</protein>
<dbReference type="Proteomes" id="UP000784880">
    <property type="component" value="Unassembled WGS sequence"/>
</dbReference>
<dbReference type="Pfam" id="PF05193">
    <property type="entry name" value="Peptidase_M16_C"/>
    <property type="match status" value="1"/>
</dbReference>
<proteinExistence type="predicted"/>
<dbReference type="PANTHER" id="PTHR11851">
    <property type="entry name" value="METALLOPROTEASE"/>
    <property type="match status" value="1"/>
</dbReference>
<name>A0ABS6JLF2_9BACI</name>
<organism evidence="2 3">
    <name type="scientific">Evansella tamaricis</name>
    <dbReference type="NCBI Taxonomy" id="2069301"/>
    <lineage>
        <taxon>Bacteria</taxon>
        <taxon>Bacillati</taxon>
        <taxon>Bacillota</taxon>
        <taxon>Bacilli</taxon>
        <taxon>Bacillales</taxon>
        <taxon>Bacillaceae</taxon>
        <taxon>Evansella</taxon>
    </lineage>
</organism>
<comment type="caution">
    <text evidence="2">The sequence shown here is derived from an EMBL/GenBank/DDBJ whole genome shotgun (WGS) entry which is preliminary data.</text>
</comment>
<accession>A0ABS6JLF2</accession>
<feature type="domain" description="Peptidase M16 C-terminal" evidence="1">
    <location>
        <begin position="156"/>
        <end position="328"/>
    </location>
</feature>
<dbReference type="InterPro" id="IPR007863">
    <property type="entry name" value="Peptidase_M16_C"/>
</dbReference>
<dbReference type="InterPro" id="IPR050361">
    <property type="entry name" value="MPP/UQCRC_Complex"/>
</dbReference>
<reference evidence="2 3" key="1">
    <citation type="submission" date="2021-06" db="EMBL/GenBank/DDBJ databases">
        <title>Bacillus sp. RD4P76, an endophyte from a halophyte.</title>
        <authorList>
            <person name="Sun J.-Q."/>
        </authorList>
    </citation>
    <scope>NUCLEOTIDE SEQUENCE [LARGE SCALE GENOMIC DNA]</scope>
    <source>
        <strain evidence="2 3">CGMCC 1.15917</strain>
    </source>
</reference>
<dbReference type="EMBL" id="JAHQCS010000178">
    <property type="protein sequence ID" value="MBU9714492.1"/>
    <property type="molecule type" value="Genomic_DNA"/>
</dbReference>
<dbReference type="NCBIfam" id="NF047422">
    <property type="entry name" value="YfmF_fam"/>
    <property type="match status" value="1"/>
</dbReference>
<evidence type="ECO:0000259" key="1">
    <source>
        <dbReference type="Pfam" id="PF05193"/>
    </source>
</evidence>
<evidence type="ECO:0000313" key="2">
    <source>
        <dbReference type="EMBL" id="MBU9714492.1"/>
    </source>
</evidence>
<evidence type="ECO:0000313" key="3">
    <source>
        <dbReference type="Proteomes" id="UP000784880"/>
    </source>
</evidence>
<sequence length="398" mass="45828">MRAPLEKETVTNRALLPFVLQSGTKEHPSRQEIRKALDDLYGATLNVDVSKKGEYHLMSFKMEVANEKYLADTNPLFEKGMELFASVLLSPKVENGEFDSTIMDGEKRTLKQKIASVYDDKMRYANKRLTEEMCEGEPFGLFVFGEEESISNVDGSSLYHYYQSAITNDNMDLYIIGDVQVDEMKKLVEKYFKGIQGENRSTDLLQVEQKQITSPKEIIEEQDVQQGKLHIGYRTNTTYEDDEYFALQVFNGIFGGFSHSKLFINVREKASLAYYAASRVESHKGLLIVMSGIESNKYEDTTKIINEQMEQMKSGNFTEDDLSQTKAVLKNQLLETMDVPRGFIELEYHNQLTTKKRQLSHWMEEIDKVTKEDIVQVAEKIQLDTVYFLKGKEETKDE</sequence>
<dbReference type="PANTHER" id="PTHR11851:SF186">
    <property type="entry name" value="INACTIVE METALLOPROTEASE YMFF-RELATED"/>
    <property type="match status" value="1"/>
</dbReference>
<gene>
    <name evidence="2" type="ORF">KS419_22375</name>
</gene>